<dbReference type="GO" id="GO:0006082">
    <property type="term" value="P:organic acid metabolic process"/>
    <property type="evidence" value="ECO:0007669"/>
    <property type="project" value="UniProtKB-ARBA"/>
</dbReference>
<reference evidence="10 11" key="1">
    <citation type="submission" date="2020-05" db="EMBL/GenBank/DDBJ databases">
        <title>Halorubrum RHB-C sp.nov., an extremely halophilic archaeon isolated from solar salt farm.</title>
        <authorList>
            <person name="Ho H."/>
            <person name="Danganan R.E."/>
            <person name="Dedeles G.R."/>
            <person name="Kim S.-G."/>
        </authorList>
    </citation>
    <scope>NUCLEOTIDE SEQUENCE [LARGE SCALE GENOMIC DNA]</scope>
    <source>
        <strain evidence="10 11">RHB-C</strain>
        <plasmid evidence="11">phar01</plasmid>
    </source>
</reference>
<proteinExistence type="inferred from homology"/>
<organism evidence="10 11">
    <name type="scientific">Halorubrum salinarum</name>
    <dbReference type="NCBI Taxonomy" id="2739057"/>
    <lineage>
        <taxon>Archaea</taxon>
        <taxon>Methanobacteriati</taxon>
        <taxon>Methanobacteriota</taxon>
        <taxon>Stenosarchaea group</taxon>
        <taxon>Halobacteria</taxon>
        <taxon>Halobacteriales</taxon>
        <taxon>Haloferacaceae</taxon>
        <taxon>Halorubrum</taxon>
    </lineage>
</organism>
<gene>
    <name evidence="10" type="ORF">HPS36_15285</name>
</gene>
<feature type="domain" description="Rieske" evidence="9">
    <location>
        <begin position="16"/>
        <end position="111"/>
    </location>
</feature>
<dbReference type="GO" id="GO:0000287">
    <property type="term" value="F:magnesium ion binding"/>
    <property type="evidence" value="ECO:0007669"/>
    <property type="project" value="InterPro"/>
</dbReference>
<accession>A0A7D4CUK6</accession>
<keyword evidence="11" id="KW-1185">Reference proteome</keyword>
<dbReference type="Pfam" id="PF02776">
    <property type="entry name" value="TPP_enzyme_N"/>
    <property type="match status" value="1"/>
</dbReference>
<keyword evidence="10" id="KW-0614">Plasmid</keyword>
<geneLocation type="plasmid" evidence="11">
    <name>phar01</name>
</geneLocation>
<dbReference type="Gene3D" id="3.40.50.970">
    <property type="match status" value="2"/>
</dbReference>
<dbReference type="Pfam" id="PF00205">
    <property type="entry name" value="TPP_enzyme_M"/>
    <property type="match status" value="1"/>
</dbReference>
<keyword evidence="2" id="KW-0001">2Fe-2S</keyword>
<dbReference type="InterPro" id="IPR029061">
    <property type="entry name" value="THDP-binding"/>
</dbReference>
<evidence type="ECO:0000256" key="7">
    <source>
        <dbReference type="RuleBase" id="RU362132"/>
    </source>
</evidence>
<dbReference type="EMBL" id="CP053942">
    <property type="protein sequence ID" value="QKG94259.1"/>
    <property type="molecule type" value="Genomic_DNA"/>
</dbReference>
<dbReference type="GO" id="GO:0003824">
    <property type="term" value="F:catalytic activity"/>
    <property type="evidence" value="ECO:0007669"/>
    <property type="project" value="InterPro"/>
</dbReference>
<sequence>MAERSSPDGSRGNVTWHRALGPDELPEGRVKPVTCGDTTVAMTHQDGEYGALDNRCPHQGGPLGEGSIETGLLRCPWHGWDFDPLTGETPGSHDDCVETFPVEVREDGIYVGFPDEEPHERTVSDVIAETLVNWGVRQVWGIVGHSNLGLADALRREAAGGNLAYYGVRHEGAAAFAASAYGKLTGRPAACFSIAGPGATNMLTGLWDANVDRSPTIALTGQVESQVLGTGNFQEVDLEAAYGDVAEFEATVLPDSDHAELATRAAKTAILERGVSHLVFPDEIQTQSAEGVDPGDPEGRITDREITPPESALKDAVELLETAERPVIVVGHGARFEMDGIVDLAERFDCPVLTTFKAKGQIPDSHPLAGGVLGRSGTPIASHFMNEADLLAVFGASFSNHTGIAEYKPTIHVDYDAMTLGKFHGIDVPVWGEIGVTVDELEERLGDDLAAENQREELADRWEIWREEKATRREQTPERGVNYATAFEAMTRLVPDDAIIPVDVGNNTYAFGRYFEPEHQSVLMSGYLGSIGFAFPAALGAWAATQEPESEFAGRKVVSVSSDGGFGQYMSEFTTAVKYDMDVTHVLLNDDELGKISKEQRTGGWDVWQTDLVNPEFAAFAENCGGLGLFVDDPADLNDALEKAIAHDGPALVEILTDADPV</sequence>
<evidence type="ECO:0000256" key="8">
    <source>
        <dbReference type="SAM" id="MobiDB-lite"/>
    </source>
</evidence>
<dbReference type="GO" id="GO:0051537">
    <property type="term" value="F:2 iron, 2 sulfur cluster binding"/>
    <property type="evidence" value="ECO:0007669"/>
    <property type="project" value="UniProtKB-KW"/>
</dbReference>
<dbReference type="SUPFAM" id="SSF52467">
    <property type="entry name" value="DHS-like NAD/FAD-binding domain"/>
    <property type="match status" value="1"/>
</dbReference>
<keyword evidence="3" id="KW-0479">Metal-binding</keyword>
<dbReference type="Proteomes" id="UP000505020">
    <property type="component" value="Plasmid pHAR01"/>
</dbReference>
<dbReference type="PANTHER" id="PTHR42981:SF2">
    <property type="entry name" value="PYRUVATE DEHYDROGENASE [UBIQUINONE]"/>
    <property type="match status" value="1"/>
</dbReference>
<evidence type="ECO:0000259" key="9">
    <source>
        <dbReference type="PROSITE" id="PS51296"/>
    </source>
</evidence>
<dbReference type="CDD" id="cd03467">
    <property type="entry name" value="Rieske"/>
    <property type="match status" value="1"/>
</dbReference>
<comment type="similarity">
    <text evidence="1 7">Belongs to the TPP enzyme family.</text>
</comment>
<feature type="region of interest" description="Disordered" evidence="8">
    <location>
        <begin position="1"/>
        <end position="29"/>
    </location>
</feature>
<evidence type="ECO:0000256" key="2">
    <source>
        <dbReference type="ARBA" id="ARBA00022714"/>
    </source>
</evidence>
<dbReference type="InterPro" id="IPR017941">
    <property type="entry name" value="Rieske_2Fe-2S"/>
</dbReference>
<dbReference type="Gene3D" id="3.40.50.1220">
    <property type="entry name" value="TPP-binding domain"/>
    <property type="match status" value="1"/>
</dbReference>
<keyword evidence="4" id="KW-0408">Iron</keyword>
<dbReference type="Pfam" id="PF02775">
    <property type="entry name" value="TPP_enzyme_C"/>
    <property type="match status" value="1"/>
</dbReference>
<dbReference type="GO" id="GO:0030976">
    <property type="term" value="F:thiamine pyrophosphate binding"/>
    <property type="evidence" value="ECO:0007669"/>
    <property type="project" value="InterPro"/>
</dbReference>
<evidence type="ECO:0000256" key="4">
    <source>
        <dbReference type="ARBA" id="ARBA00023004"/>
    </source>
</evidence>
<dbReference type="Pfam" id="PF00355">
    <property type="entry name" value="Rieske"/>
    <property type="match status" value="1"/>
</dbReference>
<dbReference type="PANTHER" id="PTHR42981">
    <property type="entry name" value="PYRUVATE DEHYDROGENASE [UBIQUINONE]"/>
    <property type="match status" value="1"/>
</dbReference>
<dbReference type="Gene3D" id="2.102.10.10">
    <property type="entry name" value="Rieske [2Fe-2S] iron-sulphur domain"/>
    <property type="match status" value="1"/>
</dbReference>
<dbReference type="InterPro" id="IPR036922">
    <property type="entry name" value="Rieske_2Fe-2S_sf"/>
</dbReference>
<dbReference type="InterPro" id="IPR012001">
    <property type="entry name" value="Thiamin_PyroP_enz_TPP-bd_dom"/>
</dbReference>
<evidence type="ECO:0000256" key="1">
    <source>
        <dbReference type="ARBA" id="ARBA00007812"/>
    </source>
</evidence>
<dbReference type="InterPro" id="IPR029035">
    <property type="entry name" value="DHS-like_NAD/FAD-binding_dom"/>
</dbReference>
<dbReference type="AlphaFoldDB" id="A0A7D4CUK6"/>
<evidence type="ECO:0000313" key="11">
    <source>
        <dbReference type="Proteomes" id="UP000505020"/>
    </source>
</evidence>
<dbReference type="CDD" id="cd07039">
    <property type="entry name" value="TPP_PYR_POX"/>
    <property type="match status" value="1"/>
</dbReference>
<evidence type="ECO:0000256" key="3">
    <source>
        <dbReference type="ARBA" id="ARBA00022723"/>
    </source>
</evidence>
<dbReference type="PROSITE" id="PS51296">
    <property type="entry name" value="RIESKE"/>
    <property type="match status" value="1"/>
</dbReference>
<feature type="compositionally biased region" description="Basic and acidic residues" evidence="8">
    <location>
        <begin position="297"/>
        <end position="308"/>
    </location>
</feature>
<keyword evidence="5" id="KW-0411">Iron-sulfur</keyword>
<dbReference type="InterPro" id="IPR047210">
    <property type="entry name" value="TPP_PYR_POXB-like"/>
</dbReference>
<dbReference type="SUPFAM" id="SSF52518">
    <property type="entry name" value="Thiamin diphosphate-binding fold (THDP-binding)"/>
    <property type="match status" value="2"/>
</dbReference>
<dbReference type="InterPro" id="IPR011766">
    <property type="entry name" value="TPP_enzyme_TPP-bd"/>
</dbReference>
<dbReference type="InterPro" id="IPR047211">
    <property type="entry name" value="POXB-like"/>
</dbReference>
<evidence type="ECO:0000313" key="10">
    <source>
        <dbReference type="EMBL" id="QKG94259.1"/>
    </source>
</evidence>
<dbReference type="KEGG" id="hsai:HPS36_15285"/>
<keyword evidence="6 7" id="KW-0786">Thiamine pyrophosphate</keyword>
<evidence type="ECO:0000256" key="6">
    <source>
        <dbReference type="ARBA" id="ARBA00023052"/>
    </source>
</evidence>
<dbReference type="InterPro" id="IPR012000">
    <property type="entry name" value="Thiamin_PyroP_enz_cen_dom"/>
</dbReference>
<dbReference type="GeneID" id="55596393"/>
<dbReference type="GO" id="GO:0044272">
    <property type="term" value="P:sulfur compound biosynthetic process"/>
    <property type="evidence" value="ECO:0007669"/>
    <property type="project" value="UniProtKB-ARBA"/>
</dbReference>
<evidence type="ECO:0000256" key="5">
    <source>
        <dbReference type="ARBA" id="ARBA00023014"/>
    </source>
</evidence>
<name>A0A7D4CUK6_9EURY</name>
<dbReference type="SUPFAM" id="SSF50022">
    <property type="entry name" value="ISP domain"/>
    <property type="match status" value="1"/>
</dbReference>
<feature type="region of interest" description="Disordered" evidence="8">
    <location>
        <begin position="287"/>
        <end position="308"/>
    </location>
</feature>
<protein>
    <submittedName>
        <fullName evidence="10">Rieske 2Fe-2S domain-containing protein</fullName>
    </submittedName>
</protein>
<dbReference type="RefSeq" id="WP_173230874.1">
    <property type="nucleotide sequence ID" value="NZ_CP053942.1"/>
</dbReference>